<dbReference type="EMBL" id="HAHF01000249">
    <property type="protein sequence ID" value="SNX35303.1"/>
    <property type="molecule type" value="Transcribed_RNA"/>
</dbReference>
<proteinExistence type="predicted"/>
<evidence type="ECO:0000256" key="1">
    <source>
        <dbReference type="SAM" id="SignalP"/>
    </source>
</evidence>
<protein>
    <submittedName>
        <fullName evidence="2">U17-Nephitoxin-Nsp1a_1</fullName>
    </submittedName>
</protein>
<feature type="signal peptide" evidence="1">
    <location>
        <begin position="1"/>
        <end position="20"/>
    </location>
</feature>
<keyword evidence="1" id="KW-0732">Signal</keyword>
<dbReference type="AlphaFoldDB" id="A0A4Q8K770"/>
<evidence type="ECO:0000313" key="2">
    <source>
        <dbReference type="EMBL" id="SNX35303.1"/>
    </source>
</evidence>
<reference evidence="2" key="2">
    <citation type="submission" date="2019-05" db="EMBL/GenBank/DDBJ databases">
        <title>Unravelling the molecular evolution of spider venoms.</title>
        <authorList>
            <person name="Pineda S."/>
        </authorList>
    </citation>
    <scope>NUCLEOTIDE SEQUENCE</scope>
</reference>
<sequence>MKVLTNATLSGLFLLKQTMTCEHCNSSSANSRRVKNESFDPLHIPLSGTCTYKRRFHSTDSHVTDFESVRWKLNANLTALSNESFVTSSHFTETDSATGALKLPTPLPSAFNSNTLRHGVHQEHHRDPVSIDIEYC</sequence>
<feature type="chain" id="PRO_5020753307" evidence="1">
    <location>
        <begin position="21"/>
        <end position="136"/>
    </location>
</feature>
<reference evidence="2" key="1">
    <citation type="submission" date="2017-05" db="EMBL/GenBank/DDBJ databases">
        <authorList>
            <person name="QRISCLOUD D."/>
        </authorList>
    </citation>
    <scope>NUCLEOTIDE SEQUENCE</scope>
</reference>
<accession>A0A4Q8K770</accession>
<name>A0A4Q8K770_9ARAC</name>
<organism evidence="2">
    <name type="scientific">Nephila sp. SGP-2016</name>
    <dbReference type="NCBI Taxonomy" id="1905176"/>
    <lineage>
        <taxon>Eukaryota</taxon>
        <taxon>Metazoa</taxon>
        <taxon>Ecdysozoa</taxon>
        <taxon>Arthropoda</taxon>
        <taxon>Chelicerata</taxon>
        <taxon>Arachnida</taxon>
        <taxon>Araneae</taxon>
        <taxon>Araneomorphae</taxon>
        <taxon>Entelegynae</taxon>
        <taxon>Araneoidea</taxon>
        <taxon>Nephilidae</taxon>
        <taxon>Nephila</taxon>
    </lineage>
</organism>